<feature type="domain" description="AsmA" evidence="2">
    <location>
        <begin position="858"/>
        <end position="1000"/>
    </location>
</feature>
<feature type="compositionally biased region" description="Low complexity" evidence="1">
    <location>
        <begin position="1163"/>
        <end position="1173"/>
    </location>
</feature>
<evidence type="ECO:0000313" key="3">
    <source>
        <dbReference type="EMBL" id="SOD91167.1"/>
    </source>
</evidence>
<dbReference type="Pfam" id="PF05170">
    <property type="entry name" value="AsmA"/>
    <property type="match status" value="2"/>
</dbReference>
<protein>
    <submittedName>
        <fullName evidence="3">AsmA-like C-terminal region</fullName>
    </submittedName>
</protein>
<feature type="region of interest" description="Disordered" evidence="1">
    <location>
        <begin position="1150"/>
        <end position="1191"/>
    </location>
</feature>
<evidence type="ECO:0000313" key="4">
    <source>
        <dbReference type="Proteomes" id="UP000219621"/>
    </source>
</evidence>
<dbReference type="InterPro" id="IPR007844">
    <property type="entry name" value="AsmA"/>
</dbReference>
<dbReference type="PANTHER" id="PTHR30441">
    <property type="entry name" value="DUF748 DOMAIN-CONTAINING PROTEIN"/>
    <property type="match status" value="1"/>
</dbReference>
<dbReference type="PANTHER" id="PTHR30441:SF4">
    <property type="entry name" value="PROTEIN ASMA"/>
    <property type="match status" value="1"/>
</dbReference>
<dbReference type="RefSeq" id="WP_097277693.1">
    <property type="nucleotide sequence ID" value="NZ_OCNJ01000001.1"/>
</dbReference>
<sequence>MKKVLIGVAALLVVILAVVLIAPSFIDWNRYRGDLAEWVRTQTGRQLDIAGGLSLSILPAPTLVASDVTFANDPAGSAEHMVRMQELAVRVAFGPLLGGRIQVESVRLVEPRLVLEMLPDGRGNWTFDRPSEATGGPMPPPPGEAPAGDGAGGAAGDGFAVALEKLTIEDGSIVWRDAAGSETRVEQIAGDIAAESLQGPFSGDLAMTLRGSRVTAELRTGRFAPEAASTPLGLTLGVPDAGGTVTVQGRLAGIGSDHGPMAFTGTLTAESPSLARTLAAVQGVEPAPPLDRAFRLAGTLAAAPDRVALDGMTLRLGETEGSGGASLTLAAPPRLDAALAFTRIDLDTLLREARVEAPVQTAATTPPPAPADISPTQAAAAEPVAPAVPGDPAPPTQALVPALPADLAGSIDVTADVVTWKGGIVRSAAVSASLADGEVTLNEARALLPGSSEINAFGFLDTRAEPAAMDGTVELKSSNLREMLEWLGVDVAAVPADRLRRFAVTAALQGTAADLTLPSLEGVLDLSRFQGAAALRPLAERPAFGLSLSLDALNVDAYLPRDASPPAADPAPAQPEGQSGPTAPAAPPPLLAGLDVLQTFDANVKARAGTLTLRGEDVRDARLDVTLLQGKATFGETVVENLAGSRVAVSGGLSGFGGAPRFDGLTLSLRSDDPAPLARVLDLDLPAAVRQAAPLALSATLTGDLTALQVQTTNRLAGGTMTAEGSVSDVTGTPAVDLTVAANHDDLVGLVRRLGIAYEPQGGKGLGPLALTGRLTGGAQSVTLADLSLRAGPSRLTGEVTVTPGEAVPTVVARLAADTLPVGAFLPAERRAAVERLVGGIVPAAFVLPTVEPAAGLPVTDAQAAAPRWSREPIDLGALDAVTLDLSLTAGQILYDRWRLSDAALTARMADGALAVPELTGALFGGPLRLSATVARTPEGAVRLDLDTALQQMDVGAALDALQGERAARGRMDFRATVATTGASEAALVAGLGGQGALALSKVDMRRVEKAGGSALAALLAPLRALDRLAGVVGGGSYGVDVRGDFAVEQGVVRFTPQSPLTIASNLYSGSLHGAAALPAWTVDAEGEVRLSQNALTALLGNRVKLPEVVPVALSGPLDSPNVKIGAGRGTDASPAPTPDQAVDALKQVLTEELGGQKDEAAPADPAQGDQPAAPKPEKVLRDTLKNLLFQ</sequence>
<organism evidence="3 4">
    <name type="scientific">Caenispirillum bisanense</name>
    <dbReference type="NCBI Taxonomy" id="414052"/>
    <lineage>
        <taxon>Bacteria</taxon>
        <taxon>Pseudomonadati</taxon>
        <taxon>Pseudomonadota</taxon>
        <taxon>Alphaproteobacteria</taxon>
        <taxon>Rhodospirillales</taxon>
        <taxon>Novispirillaceae</taxon>
        <taxon>Caenispirillum</taxon>
    </lineage>
</organism>
<evidence type="ECO:0000259" key="2">
    <source>
        <dbReference type="Pfam" id="PF05170"/>
    </source>
</evidence>
<feature type="region of interest" description="Disordered" evidence="1">
    <location>
        <begin position="359"/>
        <end position="379"/>
    </location>
</feature>
<accession>A0A286G6I8</accession>
<feature type="region of interest" description="Disordered" evidence="1">
    <location>
        <begin position="1121"/>
        <end position="1140"/>
    </location>
</feature>
<dbReference type="GO" id="GO:0005886">
    <property type="term" value="C:plasma membrane"/>
    <property type="evidence" value="ECO:0007669"/>
    <property type="project" value="TreeGrafter"/>
</dbReference>
<reference evidence="3 4" key="1">
    <citation type="submission" date="2017-09" db="EMBL/GenBank/DDBJ databases">
        <authorList>
            <person name="Ehlers B."/>
            <person name="Leendertz F.H."/>
        </authorList>
    </citation>
    <scope>NUCLEOTIDE SEQUENCE [LARGE SCALE GENOMIC DNA]</scope>
    <source>
        <strain evidence="3 4">USBA 140</strain>
    </source>
</reference>
<feature type="region of interest" description="Disordered" evidence="1">
    <location>
        <begin position="125"/>
        <end position="154"/>
    </location>
</feature>
<name>A0A286G6I8_9PROT</name>
<feature type="domain" description="AsmA" evidence="2">
    <location>
        <begin position="2"/>
        <end position="130"/>
    </location>
</feature>
<dbReference type="AlphaFoldDB" id="A0A286G6I8"/>
<dbReference type="OrthoDB" id="9816380at2"/>
<evidence type="ECO:0000256" key="1">
    <source>
        <dbReference type="SAM" id="MobiDB-lite"/>
    </source>
</evidence>
<dbReference type="GO" id="GO:0090313">
    <property type="term" value="P:regulation of protein targeting to membrane"/>
    <property type="evidence" value="ECO:0007669"/>
    <property type="project" value="TreeGrafter"/>
</dbReference>
<dbReference type="InterPro" id="IPR052894">
    <property type="entry name" value="AsmA-related"/>
</dbReference>
<dbReference type="Proteomes" id="UP000219621">
    <property type="component" value="Unassembled WGS sequence"/>
</dbReference>
<gene>
    <name evidence="3" type="ORF">SAMN05421508_101842</name>
</gene>
<feature type="region of interest" description="Disordered" evidence="1">
    <location>
        <begin position="561"/>
        <end position="588"/>
    </location>
</feature>
<proteinExistence type="predicted"/>
<dbReference type="EMBL" id="OCNJ01000001">
    <property type="protein sequence ID" value="SOD91167.1"/>
    <property type="molecule type" value="Genomic_DNA"/>
</dbReference>
<feature type="compositionally biased region" description="Basic and acidic residues" evidence="1">
    <location>
        <begin position="1176"/>
        <end position="1185"/>
    </location>
</feature>
<keyword evidence="4" id="KW-1185">Reference proteome</keyword>